<dbReference type="EMBL" id="JACJRF010000026">
    <property type="protein sequence ID" value="MBD2345564.1"/>
    <property type="molecule type" value="Genomic_DNA"/>
</dbReference>
<evidence type="ECO:0000313" key="2">
    <source>
        <dbReference type="Proteomes" id="UP000607281"/>
    </source>
</evidence>
<evidence type="ECO:0000313" key="1">
    <source>
        <dbReference type="EMBL" id="MBD2345564.1"/>
    </source>
</evidence>
<organism evidence="1 2">
    <name type="scientific">Anabaena subtropica FACHB-260</name>
    <dbReference type="NCBI Taxonomy" id="2692884"/>
    <lineage>
        <taxon>Bacteria</taxon>
        <taxon>Bacillati</taxon>
        <taxon>Cyanobacteriota</taxon>
        <taxon>Cyanophyceae</taxon>
        <taxon>Nostocales</taxon>
        <taxon>Nostocaceae</taxon>
        <taxon>Anabaena</taxon>
    </lineage>
</organism>
<gene>
    <name evidence="1" type="ORF">H6G18_15605</name>
</gene>
<accession>A0ABR8CR97</accession>
<sequence>MKQPYLSPDDLPTHKTTLISEILLSQLEETTKKSFYLACKHTVRILLSSCHWYFKVNSGILMLVMVCHDIESYQNIMMIVPYLASKLKRFANQAKISISSPVNQGIPWIISINQILPEEE</sequence>
<reference evidence="1 2" key="1">
    <citation type="journal article" date="2020" name="ISME J.">
        <title>Comparative genomics reveals insights into cyanobacterial evolution and habitat adaptation.</title>
        <authorList>
            <person name="Chen M.Y."/>
            <person name="Teng W.K."/>
            <person name="Zhao L."/>
            <person name="Hu C.X."/>
            <person name="Zhou Y.K."/>
            <person name="Han B.P."/>
            <person name="Song L.R."/>
            <person name="Shu W.S."/>
        </authorList>
    </citation>
    <scope>NUCLEOTIDE SEQUENCE [LARGE SCALE GENOMIC DNA]</scope>
    <source>
        <strain evidence="1 2">FACHB-260</strain>
    </source>
</reference>
<comment type="caution">
    <text evidence="1">The sequence shown here is derived from an EMBL/GenBank/DDBJ whole genome shotgun (WGS) entry which is preliminary data.</text>
</comment>
<dbReference type="Proteomes" id="UP000607281">
    <property type="component" value="Unassembled WGS sequence"/>
</dbReference>
<proteinExistence type="predicted"/>
<dbReference type="RefSeq" id="WP_190407995.1">
    <property type="nucleotide sequence ID" value="NZ_JACJRF010000026.1"/>
</dbReference>
<name>A0ABR8CR97_9NOST</name>
<protein>
    <submittedName>
        <fullName evidence="1">Uncharacterized protein</fullName>
    </submittedName>
</protein>
<keyword evidence="2" id="KW-1185">Reference proteome</keyword>